<feature type="region of interest" description="Disordered" evidence="1">
    <location>
        <begin position="84"/>
        <end position="105"/>
    </location>
</feature>
<feature type="region of interest" description="Disordered" evidence="1">
    <location>
        <begin position="122"/>
        <end position="142"/>
    </location>
</feature>
<proteinExistence type="predicted"/>
<reference evidence="2" key="1">
    <citation type="journal article" date="2020" name="Stud. Mycol.">
        <title>101 Dothideomycetes genomes: a test case for predicting lifestyles and emergence of pathogens.</title>
        <authorList>
            <person name="Haridas S."/>
            <person name="Albert R."/>
            <person name="Binder M."/>
            <person name="Bloem J."/>
            <person name="Labutti K."/>
            <person name="Salamov A."/>
            <person name="Andreopoulos B."/>
            <person name="Baker S."/>
            <person name="Barry K."/>
            <person name="Bills G."/>
            <person name="Bluhm B."/>
            <person name="Cannon C."/>
            <person name="Castanera R."/>
            <person name="Culley D."/>
            <person name="Daum C."/>
            <person name="Ezra D."/>
            <person name="Gonzalez J."/>
            <person name="Henrissat B."/>
            <person name="Kuo A."/>
            <person name="Liang C."/>
            <person name="Lipzen A."/>
            <person name="Lutzoni F."/>
            <person name="Magnuson J."/>
            <person name="Mondo S."/>
            <person name="Nolan M."/>
            <person name="Ohm R."/>
            <person name="Pangilinan J."/>
            <person name="Park H.-J."/>
            <person name="Ramirez L."/>
            <person name="Alfaro M."/>
            <person name="Sun H."/>
            <person name="Tritt A."/>
            <person name="Yoshinaga Y."/>
            <person name="Zwiers L.-H."/>
            <person name="Turgeon B."/>
            <person name="Goodwin S."/>
            <person name="Spatafora J."/>
            <person name="Crous P."/>
            <person name="Grigoriev I."/>
        </authorList>
    </citation>
    <scope>NUCLEOTIDE SEQUENCE</scope>
    <source>
        <strain evidence="2">ATCC 16933</strain>
    </source>
</reference>
<sequence>MLLDGFDEPRGSVLCVLTNKKARKTHRSAGPADRFDHNTSDHGGKSAGHALPGSKAAGNDRNSHRPRWAKALLFPQVRKVALEHLRGKRRNGTRKDTGSGVLPGGFERFTLARHKHMRIVGSKPQTTDGNHTSKHHDLVFMS</sequence>
<protein>
    <submittedName>
        <fullName evidence="2">Uncharacterized protein</fullName>
    </submittedName>
</protein>
<evidence type="ECO:0000313" key="3">
    <source>
        <dbReference type="Proteomes" id="UP000799766"/>
    </source>
</evidence>
<evidence type="ECO:0000256" key="1">
    <source>
        <dbReference type="SAM" id="MobiDB-lite"/>
    </source>
</evidence>
<name>A0A6A6NZH0_9PEZI</name>
<evidence type="ECO:0000313" key="2">
    <source>
        <dbReference type="EMBL" id="KAF2457096.1"/>
    </source>
</evidence>
<dbReference type="AlphaFoldDB" id="A0A6A6NZH0"/>
<dbReference type="EMBL" id="MU001681">
    <property type="protein sequence ID" value="KAF2457096.1"/>
    <property type="molecule type" value="Genomic_DNA"/>
</dbReference>
<feature type="region of interest" description="Disordered" evidence="1">
    <location>
        <begin position="22"/>
        <end position="63"/>
    </location>
</feature>
<gene>
    <name evidence="2" type="ORF">BDY21DRAFT_34050</name>
</gene>
<feature type="compositionally biased region" description="Basic and acidic residues" evidence="1">
    <location>
        <begin position="33"/>
        <end position="44"/>
    </location>
</feature>
<accession>A0A6A6NZH0</accession>
<keyword evidence="3" id="KW-1185">Reference proteome</keyword>
<dbReference type="Proteomes" id="UP000799766">
    <property type="component" value="Unassembled WGS sequence"/>
</dbReference>
<organism evidence="2 3">
    <name type="scientific">Lineolata rhizophorae</name>
    <dbReference type="NCBI Taxonomy" id="578093"/>
    <lineage>
        <taxon>Eukaryota</taxon>
        <taxon>Fungi</taxon>
        <taxon>Dikarya</taxon>
        <taxon>Ascomycota</taxon>
        <taxon>Pezizomycotina</taxon>
        <taxon>Dothideomycetes</taxon>
        <taxon>Dothideomycetes incertae sedis</taxon>
        <taxon>Lineolatales</taxon>
        <taxon>Lineolataceae</taxon>
        <taxon>Lineolata</taxon>
    </lineage>
</organism>